<dbReference type="Proteomes" id="UP000479132">
    <property type="component" value="Unassembled WGS sequence"/>
</dbReference>
<dbReference type="AlphaFoldDB" id="A0A6M1TDY9"/>
<proteinExistence type="predicted"/>
<protein>
    <recommendedName>
        <fullName evidence="3">TIGR04255 family protein</fullName>
    </recommendedName>
</protein>
<organism evidence="1 2">
    <name type="scientific">Fodinibius halophilus</name>
    <dbReference type="NCBI Taxonomy" id="1736908"/>
    <lineage>
        <taxon>Bacteria</taxon>
        <taxon>Pseudomonadati</taxon>
        <taxon>Balneolota</taxon>
        <taxon>Balneolia</taxon>
        <taxon>Balneolales</taxon>
        <taxon>Balneolaceae</taxon>
        <taxon>Fodinibius</taxon>
    </lineage>
</organism>
<comment type="caution">
    <text evidence="1">The sequence shown here is derived from an EMBL/GenBank/DDBJ whole genome shotgun (WGS) entry which is preliminary data.</text>
</comment>
<name>A0A6M1TDY9_9BACT</name>
<accession>A0A6M1TDY9</accession>
<evidence type="ECO:0008006" key="3">
    <source>
        <dbReference type="Google" id="ProtNLM"/>
    </source>
</evidence>
<keyword evidence="2" id="KW-1185">Reference proteome</keyword>
<evidence type="ECO:0000313" key="2">
    <source>
        <dbReference type="Proteomes" id="UP000479132"/>
    </source>
</evidence>
<gene>
    <name evidence="1" type="ORF">G3569_11500</name>
</gene>
<dbReference type="RefSeq" id="WP_165269259.1">
    <property type="nucleotide sequence ID" value="NZ_JAALLS010000014.1"/>
</dbReference>
<evidence type="ECO:0000313" key="1">
    <source>
        <dbReference type="EMBL" id="NGP88984.1"/>
    </source>
</evidence>
<reference evidence="1 2" key="1">
    <citation type="submission" date="2020-02" db="EMBL/GenBank/DDBJ databases">
        <title>Aliifodinibius halophilus 2W32, complete genome.</title>
        <authorList>
            <person name="Li Y."/>
            <person name="Wu S."/>
        </authorList>
    </citation>
    <scope>NUCLEOTIDE SEQUENCE [LARGE SCALE GENOMIC DNA]</scope>
    <source>
        <strain evidence="1 2">2W32</strain>
    </source>
</reference>
<dbReference type="EMBL" id="JAALLS010000014">
    <property type="protein sequence ID" value="NGP88984.1"/>
    <property type="molecule type" value="Genomic_DNA"/>
</dbReference>
<sequence length="228" mass="26416">MHELKAELQIKYHTITDFSSHVRKLVSPYSSYAKNIGFENVNKPNERVLLRFPDENYIISVDWNHIAVAVSGKTKDLDKYEGKLRFMYDLIEDIRELDTFEGIEFSVFRTWDLLPNIHSDADSFRETFFTESVPSLSNTNDCAIVIDGELTDSNLSFSTTFGPLDYPRDIERHNLSIFERSAFDHNNIDCTEGCLINSTLRSTSTSFDYLEVRKFLEANKRIINSIEE</sequence>